<dbReference type="Pfam" id="PF00078">
    <property type="entry name" value="RVT_1"/>
    <property type="match status" value="1"/>
</dbReference>
<name>A0A4Y2Q3A4_ARAVE</name>
<dbReference type="InterPro" id="IPR043502">
    <property type="entry name" value="DNA/RNA_pol_sf"/>
</dbReference>
<dbReference type="InterPro" id="IPR000477">
    <property type="entry name" value="RT_dom"/>
</dbReference>
<dbReference type="InterPro" id="IPR052560">
    <property type="entry name" value="RdDP_mobile_element"/>
</dbReference>
<keyword evidence="3" id="KW-1185">Reference proteome</keyword>
<evidence type="ECO:0000313" key="3">
    <source>
        <dbReference type="Proteomes" id="UP000499080"/>
    </source>
</evidence>
<evidence type="ECO:0000313" key="2">
    <source>
        <dbReference type="EMBL" id="GBN58625.1"/>
    </source>
</evidence>
<proteinExistence type="predicted"/>
<dbReference type="PANTHER" id="PTHR36688">
    <property type="entry name" value="ENDO/EXONUCLEASE/PHOSPHATASE DOMAIN-CONTAINING PROTEIN"/>
    <property type="match status" value="1"/>
</dbReference>
<dbReference type="SUPFAM" id="SSF56672">
    <property type="entry name" value="DNA/RNA polymerases"/>
    <property type="match status" value="1"/>
</dbReference>
<dbReference type="PROSITE" id="PS50878">
    <property type="entry name" value="RT_POL"/>
    <property type="match status" value="1"/>
</dbReference>
<protein>
    <submittedName>
        <fullName evidence="2">RNA-directed DNA polymerase from mobile element jockey</fullName>
    </submittedName>
</protein>
<keyword evidence="2" id="KW-0695">RNA-directed DNA polymerase</keyword>
<keyword evidence="2" id="KW-0548">Nucleotidyltransferase</keyword>
<dbReference type="OrthoDB" id="6433823at2759"/>
<sequence>MEKSLSVLNYNGQIISRIEDIANILRKTFAEVSSNEFYPQDFIVFKRRKEKFKFDFEPSSNENYNIEFTMHQLKDALNKSHPTSPGPDGIHYNMLKNLNENSLCSILTLFNRIWNEKAFPASWREAVVVPIPKIGKDPQHSSNYRPIALTSCLCKLLERMVNKRLVYILEKKNILSKFQSGSRYGRSPQDNVLQLETAIRDAFVSKKHLVSIFFDMDKAYDRTWRHGILKDLFNIELRGNLPIFIKNFLLTRTFRVRVGDVLSDEFYQQEDVPQGSVLSVTLFIIKINDIIKQLSPYVHGSLYVDDFQIHCSGTDMSFVVRQIQTAISRITEWADKNGFVFSVSNTKCMHFCRRRGLHRDPEILLNGNVIPVVSEEKFLGVLLDSKLTFRPHISNLKKKCNKALDLLKVISSKSWGADYFSLQKIYKSLVL</sequence>
<dbReference type="GO" id="GO:0003964">
    <property type="term" value="F:RNA-directed DNA polymerase activity"/>
    <property type="evidence" value="ECO:0007669"/>
    <property type="project" value="UniProtKB-KW"/>
</dbReference>
<dbReference type="EMBL" id="BGPR01012971">
    <property type="protein sequence ID" value="GBN58625.1"/>
    <property type="molecule type" value="Genomic_DNA"/>
</dbReference>
<dbReference type="Proteomes" id="UP000499080">
    <property type="component" value="Unassembled WGS sequence"/>
</dbReference>
<comment type="caution">
    <text evidence="2">The sequence shown here is derived from an EMBL/GenBank/DDBJ whole genome shotgun (WGS) entry which is preliminary data.</text>
</comment>
<accession>A0A4Y2Q3A4</accession>
<feature type="domain" description="Reverse transcriptase" evidence="1">
    <location>
        <begin position="112"/>
        <end position="383"/>
    </location>
</feature>
<organism evidence="2 3">
    <name type="scientific">Araneus ventricosus</name>
    <name type="common">Orbweaver spider</name>
    <name type="synonym">Epeira ventricosa</name>
    <dbReference type="NCBI Taxonomy" id="182803"/>
    <lineage>
        <taxon>Eukaryota</taxon>
        <taxon>Metazoa</taxon>
        <taxon>Ecdysozoa</taxon>
        <taxon>Arthropoda</taxon>
        <taxon>Chelicerata</taxon>
        <taxon>Arachnida</taxon>
        <taxon>Araneae</taxon>
        <taxon>Araneomorphae</taxon>
        <taxon>Entelegynae</taxon>
        <taxon>Araneoidea</taxon>
        <taxon>Araneidae</taxon>
        <taxon>Araneus</taxon>
    </lineage>
</organism>
<dbReference type="CDD" id="cd01650">
    <property type="entry name" value="RT_nLTR_like"/>
    <property type="match status" value="1"/>
</dbReference>
<gene>
    <name evidence="2" type="primary">jockeypol_112</name>
    <name evidence="2" type="ORF">AVEN_205855_1</name>
</gene>
<dbReference type="AlphaFoldDB" id="A0A4Y2Q3A4"/>
<reference evidence="2 3" key="1">
    <citation type="journal article" date="2019" name="Sci. Rep.">
        <title>Orb-weaving spider Araneus ventricosus genome elucidates the spidroin gene catalogue.</title>
        <authorList>
            <person name="Kono N."/>
            <person name="Nakamura H."/>
            <person name="Ohtoshi R."/>
            <person name="Moran D.A.P."/>
            <person name="Shinohara A."/>
            <person name="Yoshida Y."/>
            <person name="Fujiwara M."/>
            <person name="Mori M."/>
            <person name="Tomita M."/>
            <person name="Arakawa K."/>
        </authorList>
    </citation>
    <scope>NUCLEOTIDE SEQUENCE [LARGE SCALE GENOMIC DNA]</scope>
</reference>
<evidence type="ECO:0000259" key="1">
    <source>
        <dbReference type="PROSITE" id="PS50878"/>
    </source>
</evidence>
<keyword evidence="2" id="KW-0808">Transferase</keyword>
<dbReference type="PANTHER" id="PTHR36688:SF1">
    <property type="entry name" value="ENDONUCLEASE_EXONUCLEASE_PHOSPHATASE DOMAIN-CONTAINING PROTEIN"/>
    <property type="match status" value="1"/>
</dbReference>